<name>A0A370XC86_9GAMM</name>
<proteinExistence type="predicted"/>
<keyword evidence="5" id="KW-1185">Reference proteome</keyword>
<protein>
    <submittedName>
        <fullName evidence="4">Ankyrin repeat domain-containing protein</fullName>
    </submittedName>
</protein>
<dbReference type="Gene3D" id="1.25.40.20">
    <property type="entry name" value="Ankyrin repeat-containing domain"/>
    <property type="match status" value="2"/>
</dbReference>
<feature type="repeat" description="ANK" evidence="3">
    <location>
        <begin position="360"/>
        <end position="392"/>
    </location>
</feature>
<dbReference type="PROSITE" id="PS50088">
    <property type="entry name" value="ANK_REPEAT"/>
    <property type="match status" value="1"/>
</dbReference>
<dbReference type="AlphaFoldDB" id="A0A370XC86"/>
<evidence type="ECO:0000313" key="4">
    <source>
        <dbReference type="EMBL" id="RDS85880.1"/>
    </source>
</evidence>
<dbReference type="OrthoDB" id="264542at2"/>
<comment type="caution">
    <text evidence="4">The sequence shown here is derived from an EMBL/GenBank/DDBJ whole genome shotgun (WGS) entry which is preliminary data.</text>
</comment>
<dbReference type="EMBL" id="QRBF01000001">
    <property type="protein sequence ID" value="RDS85880.1"/>
    <property type="molecule type" value="Genomic_DNA"/>
</dbReference>
<evidence type="ECO:0000313" key="5">
    <source>
        <dbReference type="Proteomes" id="UP000255334"/>
    </source>
</evidence>
<organism evidence="4 5">
    <name type="scientific">Dyella psychrodurans</name>
    <dbReference type="NCBI Taxonomy" id="1927960"/>
    <lineage>
        <taxon>Bacteria</taxon>
        <taxon>Pseudomonadati</taxon>
        <taxon>Pseudomonadota</taxon>
        <taxon>Gammaproteobacteria</taxon>
        <taxon>Lysobacterales</taxon>
        <taxon>Rhodanobacteraceae</taxon>
        <taxon>Dyella</taxon>
    </lineage>
</organism>
<accession>A0A370XC86</accession>
<dbReference type="Proteomes" id="UP000255334">
    <property type="component" value="Unassembled WGS sequence"/>
</dbReference>
<reference evidence="4 5" key="1">
    <citation type="submission" date="2018-07" db="EMBL/GenBank/DDBJ databases">
        <title>Dyella monticola sp. nov. and Dyella psychrodurans sp. nov. isolated from monsoon evergreen broad-leaved forest soil of Dinghu Mountain, China.</title>
        <authorList>
            <person name="Gao Z."/>
            <person name="Qiu L."/>
        </authorList>
    </citation>
    <scope>NUCLEOTIDE SEQUENCE [LARGE SCALE GENOMIC DNA]</scope>
    <source>
        <strain evidence="4 5">4MSK11</strain>
    </source>
</reference>
<dbReference type="SMART" id="SM00248">
    <property type="entry name" value="ANK"/>
    <property type="match status" value="2"/>
</dbReference>
<dbReference type="Pfam" id="PF13637">
    <property type="entry name" value="Ank_4"/>
    <property type="match status" value="1"/>
</dbReference>
<dbReference type="PANTHER" id="PTHR24124">
    <property type="entry name" value="ANKYRIN REPEAT FAMILY A"/>
    <property type="match status" value="1"/>
</dbReference>
<keyword evidence="2 3" id="KW-0040">ANK repeat</keyword>
<dbReference type="InterPro" id="IPR002110">
    <property type="entry name" value="Ankyrin_rpt"/>
</dbReference>
<dbReference type="RefSeq" id="WP_115476131.1">
    <property type="nucleotide sequence ID" value="NZ_QRBF01000001.1"/>
</dbReference>
<evidence type="ECO:0000256" key="1">
    <source>
        <dbReference type="ARBA" id="ARBA00022737"/>
    </source>
</evidence>
<dbReference type="PROSITE" id="PS50297">
    <property type="entry name" value="ANK_REP_REGION"/>
    <property type="match status" value="1"/>
</dbReference>
<keyword evidence="1" id="KW-0677">Repeat</keyword>
<evidence type="ECO:0000256" key="2">
    <source>
        <dbReference type="ARBA" id="ARBA00023043"/>
    </source>
</evidence>
<dbReference type="GO" id="GO:0010468">
    <property type="term" value="P:regulation of gene expression"/>
    <property type="evidence" value="ECO:0007669"/>
    <property type="project" value="TreeGrafter"/>
</dbReference>
<sequence length="426" mass="44955">MTTFPTIAAQRGPFVITPPGRRPTGTLTRTAEGTARDWTWRDRTTFYEALLASEGWAAGLQAAGGPVSAERAALSRAVATADATAVAAALGGCPDPAALVDDRTVLHEALAAGLSPLIPVLLRDTRLHAIADRPDGNGVTPMAQAVHWDGDHDGDWRAVQALIQAGADPNQLWPLVSTMAIPDDDWNDLTNAPHPLSLVEAAAALGRVPLATILVRLGAEPGPTNPSLESGHKRAEQSGYVPWAEQALADHQFYAEPDDAVRYWHGDLLTWSLSEGGSPSILAWDLLRHKPWTVEMPQAMKNLAVIIPAIAHIPSVDGDVSHLLALLPNVAHDSDDEAACTTILDAFAENDYDVLAPFMDGTTLLHRAAAAGNIPLTAALLARGANPETPDADGRTALDLASDSVVRGRLEHAVPTRGTGEPTGAR</sequence>
<dbReference type="InterPro" id="IPR036770">
    <property type="entry name" value="Ankyrin_rpt-contain_sf"/>
</dbReference>
<evidence type="ECO:0000256" key="3">
    <source>
        <dbReference type="PROSITE-ProRule" id="PRU00023"/>
    </source>
</evidence>
<gene>
    <name evidence="4" type="ORF">DWU99_00980</name>
</gene>
<dbReference type="PANTHER" id="PTHR24124:SF14">
    <property type="entry name" value="CHROMOSOME UNDETERMINED SCAFFOLD_25, WHOLE GENOME SHOTGUN SEQUENCE"/>
    <property type="match status" value="1"/>
</dbReference>
<dbReference type="SUPFAM" id="SSF48403">
    <property type="entry name" value="Ankyrin repeat"/>
    <property type="match status" value="1"/>
</dbReference>